<evidence type="ECO:0000256" key="3">
    <source>
        <dbReference type="ARBA" id="ARBA00023163"/>
    </source>
</evidence>
<dbReference type="GO" id="GO:0043565">
    <property type="term" value="F:sequence-specific DNA binding"/>
    <property type="evidence" value="ECO:0007669"/>
    <property type="project" value="InterPro"/>
</dbReference>
<dbReference type="EMBL" id="NPBY01000014">
    <property type="protein sequence ID" value="PAD78962.1"/>
    <property type="molecule type" value="Genomic_DNA"/>
</dbReference>
<dbReference type="SUPFAM" id="SSF46689">
    <property type="entry name" value="Homeodomain-like"/>
    <property type="match status" value="2"/>
</dbReference>
<dbReference type="InterPro" id="IPR003313">
    <property type="entry name" value="AraC-bd"/>
</dbReference>
<dbReference type="PRINTS" id="PR00032">
    <property type="entry name" value="HTHARAC"/>
</dbReference>
<dbReference type="OrthoDB" id="9780667at2"/>
<dbReference type="Pfam" id="PF12833">
    <property type="entry name" value="HTH_18"/>
    <property type="match status" value="1"/>
</dbReference>
<feature type="domain" description="HTH araC/xylS-type" evidence="4">
    <location>
        <begin position="177"/>
        <end position="275"/>
    </location>
</feature>
<reference evidence="5 6" key="1">
    <citation type="submission" date="2017-07" db="EMBL/GenBank/DDBJ databases">
        <title>Isolation and whole genome analysis of endospore-forming bacteria from heroin.</title>
        <authorList>
            <person name="Kalinowski J."/>
            <person name="Ahrens B."/>
            <person name="Al-Dilaimi A."/>
            <person name="Winkler A."/>
            <person name="Wibberg D."/>
            <person name="Schleenbecker U."/>
            <person name="Ruckert C."/>
            <person name="Wolfel R."/>
            <person name="Grass G."/>
        </authorList>
    </citation>
    <scope>NUCLEOTIDE SEQUENCE [LARGE SCALE GENOMIC DNA]</scope>
    <source>
        <strain evidence="5 6">7537-G1</strain>
    </source>
</reference>
<evidence type="ECO:0000256" key="2">
    <source>
        <dbReference type="ARBA" id="ARBA00023125"/>
    </source>
</evidence>
<dbReference type="SUPFAM" id="SSF51215">
    <property type="entry name" value="Regulatory protein AraC"/>
    <property type="match status" value="1"/>
</dbReference>
<dbReference type="Proteomes" id="UP000215596">
    <property type="component" value="Unassembled WGS sequence"/>
</dbReference>
<dbReference type="InterPro" id="IPR018060">
    <property type="entry name" value="HTH_AraC"/>
</dbReference>
<dbReference type="PANTHER" id="PTHR43280:SF2">
    <property type="entry name" value="HTH-TYPE TRANSCRIPTIONAL REGULATOR EXSA"/>
    <property type="match status" value="1"/>
</dbReference>
<dbReference type="Gene3D" id="2.60.120.280">
    <property type="entry name" value="Regulatory protein AraC"/>
    <property type="match status" value="1"/>
</dbReference>
<evidence type="ECO:0000313" key="5">
    <source>
        <dbReference type="EMBL" id="PAD78962.1"/>
    </source>
</evidence>
<dbReference type="AlphaFoldDB" id="A0A268F0R9"/>
<dbReference type="PANTHER" id="PTHR43280">
    <property type="entry name" value="ARAC-FAMILY TRANSCRIPTIONAL REGULATOR"/>
    <property type="match status" value="1"/>
</dbReference>
<dbReference type="InterPro" id="IPR018062">
    <property type="entry name" value="HTH_AraC-typ_CS"/>
</dbReference>
<dbReference type="InterPro" id="IPR020449">
    <property type="entry name" value="Tscrpt_reg_AraC-type_HTH"/>
</dbReference>
<accession>A0A268F0R9</accession>
<gene>
    <name evidence="5" type="ORF">CHH67_05090</name>
</gene>
<dbReference type="GO" id="GO:0003700">
    <property type="term" value="F:DNA-binding transcription factor activity"/>
    <property type="evidence" value="ECO:0007669"/>
    <property type="project" value="InterPro"/>
</dbReference>
<sequence>MKKRAQNEQEAIQQMLLHMQVQVLEAEYTQCWPEWKEFDYTIDYNKLYWIVDGEGWLKIGDKELYPRPGQLILMPAGTKQSYSTISDRPFLKYWCHFTATVGDSEVFSWLDVPLVYDGFDPELMTGVFCELVQARHQKTVSSRLKEKSAVLDILSRILDRTTPAIHPDKTWEMQRLAIVQQYIQDHLHEEITLEQMAATIHLHPNYFIKYFKRHFGTTPQKYLSIKRMEQAKILLRTSTLSIKEIADATGFESANYFSKTFRQRVGYSPSEYRANM</sequence>
<comment type="caution">
    <text evidence="5">The sequence shown here is derived from an EMBL/GenBank/DDBJ whole genome shotgun (WGS) entry which is preliminary data.</text>
</comment>
<name>A0A268F0R9_9BACL</name>
<protein>
    <submittedName>
        <fullName evidence="5">AraC family transcriptional regulator</fullName>
    </submittedName>
</protein>
<organism evidence="5 6">
    <name type="scientific">Paenibacillus campinasensis</name>
    <dbReference type="NCBI Taxonomy" id="66347"/>
    <lineage>
        <taxon>Bacteria</taxon>
        <taxon>Bacillati</taxon>
        <taxon>Bacillota</taxon>
        <taxon>Bacilli</taxon>
        <taxon>Bacillales</taxon>
        <taxon>Paenibacillaceae</taxon>
        <taxon>Paenibacillus</taxon>
    </lineage>
</organism>
<dbReference type="RefSeq" id="WP_095263910.1">
    <property type="nucleotide sequence ID" value="NZ_NPBY01000014.1"/>
</dbReference>
<evidence type="ECO:0000313" key="6">
    <source>
        <dbReference type="Proteomes" id="UP000215596"/>
    </source>
</evidence>
<dbReference type="Gene3D" id="1.10.10.60">
    <property type="entry name" value="Homeodomain-like"/>
    <property type="match status" value="2"/>
</dbReference>
<keyword evidence="2" id="KW-0238">DNA-binding</keyword>
<keyword evidence="3" id="KW-0804">Transcription</keyword>
<keyword evidence="1" id="KW-0805">Transcription regulation</keyword>
<dbReference type="PROSITE" id="PS00041">
    <property type="entry name" value="HTH_ARAC_FAMILY_1"/>
    <property type="match status" value="1"/>
</dbReference>
<dbReference type="Pfam" id="PF02311">
    <property type="entry name" value="AraC_binding"/>
    <property type="match status" value="1"/>
</dbReference>
<proteinExistence type="predicted"/>
<dbReference type="PROSITE" id="PS01124">
    <property type="entry name" value="HTH_ARAC_FAMILY_2"/>
    <property type="match status" value="1"/>
</dbReference>
<evidence type="ECO:0000259" key="4">
    <source>
        <dbReference type="PROSITE" id="PS01124"/>
    </source>
</evidence>
<dbReference type="InterPro" id="IPR009057">
    <property type="entry name" value="Homeodomain-like_sf"/>
</dbReference>
<evidence type="ECO:0000256" key="1">
    <source>
        <dbReference type="ARBA" id="ARBA00023015"/>
    </source>
</evidence>
<dbReference type="InterPro" id="IPR037923">
    <property type="entry name" value="HTH-like"/>
</dbReference>
<dbReference type="SMART" id="SM00342">
    <property type="entry name" value="HTH_ARAC"/>
    <property type="match status" value="1"/>
</dbReference>